<accession>A0ABV2QZU7</accession>
<reference evidence="1 2" key="1">
    <citation type="submission" date="2024-06" db="EMBL/GenBank/DDBJ databases">
        <title>Sorghum-associated microbial communities from plants grown in Nebraska, USA.</title>
        <authorList>
            <person name="Schachtman D."/>
        </authorList>
    </citation>
    <scope>NUCLEOTIDE SEQUENCE [LARGE SCALE GENOMIC DNA]</scope>
    <source>
        <strain evidence="1 2">3207</strain>
    </source>
</reference>
<name>A0ABV2QZU7_9HYPH</name>
<keyword evidence="2" id="KW-1185">Reference proteome</keyword>
<dbReference type="Pfam" id="PF06698">
    <property type="entry name" value="DUF1192"/>
    <property type="match status" value="1"/>
</dbReference>
<dbReference type="Proteomes" id="UP001549321">
    <property type="component" value="Unassembled WGS sequence"/>
</dbReference>
<comment type="caution">
    <text evidence="1">The sequence shown here is derived from an EMBL/GenBank/DDBJ whole genome shotgun (WGS) entry which is preliminary data.</text>
</comment>
<gene>
    <name evidence="1" type="ORF">ABIE08_002450</name>
</gene>
<sequence length="63" mass="6944">MALFDDVPVEKPSPHRIGEDLGRLSIDELTDRIALMEGEIARLREAIAAKTASREAASSFFKT</sequence>
<proteinExistence type="predicted"/>
<protein>
    <submittedName>
        <fullName evidence="1">Uncharacterized small protein (DUF1192 family)</fullName>
    </submittedName>
</protein>
<dbReference type="InterPro" id="IPR009579">
    <property type="entry name" value="DUF1192"/>
</dbReference>
<dbReference type="EMBL" id="JBEPSM010000001">
    <property type="protein sequence ID" value="MET4634537.1"/>
    <property type="molecule type" value="Genomic_DNA"/>
</dbReference>
<organism evidence="1 2">
    <name type="scientific">Kaistia defluvii</name>
    <dbReference type="NCBI Taxonomy" id="410841"/>
    <lineage>
        <taxon>Bacteria</taxon>
        <taxon>Pseudomonadati</taxon>
        <taxon>Pseudomonadota</taxon>
        <taxon>Alphaproteobacteria</taxon>
        <taxon>Hyphomicrobiales</taxon>
        <taxon>Kaistiaceae</taxon>
        <taxon>Kaistia</taxon>
    </lineage>
</organism>
<evidence type="ECO:0000313" key="2">
    <source>
        <dbReference type="Proteomes" id="UP001549321"/>
    </source>
</evidence>
<evidence type="ECO:0000313" key="1">
    <source>
        <dbReference type="EMBL" id="MET4634537.1"/>
    </source>
</evidence>